<dbReference type="AlphaFoldDB" id="A0A9N9RNK1"/>
<organism evidence="11 12">
    <name type="scientific">Chironomus riparius</name>
    <dbReference type="NCBI Taxonomy" id="315576"/>
    <lineage>
        <taxon>Eukaryota</taxon>
        <taxon>Metazoa</taxon>
        <taxon>Ecdysozoa</taxon>
        <taxon>Arthropoda</taxon>
        <taxon>Hexapoda</taxon>
        <taxon>Insecta</taxon>
        <taxon>Pterygota</taxon>
        <taxon>Neoptera</taxon>
        <taxon>Endopterygota</taxon>
        <taxon>Diptera</taxon>
        <taxon>Nematocera</taxon>
        <taxon>Chironomoidea</taxon>
        <taxon>Chironomidae</taxon>
        <taxon>Chironominae</taxon>
        <taxon>Chironomus</taxon>
    </lineage>
</organism>
<dbReference type="PANTHER" id="PTHR24260">
    <property type="match status" value="1"/>
</dbReference>
<dbReference type="Gene3D" id="2.40.10.10">
    <property type="entry name" value="Trypsin-like serine proteases"/>
    <property type="match status" value="1"/>
</dbReference>
<feature type="chain" id="PRO_5040505146" description="Peptidase S1 domain-containing protein" evidence="9">
    <location>
        <begin position="22"/>
        <end position="367"/>
    </location>
</feature>
<evidence type="ECO:0000256" key="7">
    <source>
        <dbReference type="ARBA" id="ARBA00023180"/>
    </source>
</evidence>
<dbReference type="PROSITE" id="PS50240">
    <property type="entry name" value="TRYPSIN_DOM"/>
    <property type="match status" value="1"/>
</dbReference>
<dbReference type="EMBL" id="OU895877">
    <property type="protein sequence ID" value="CAG9800169.1"/>
    <property type="molecule type" value="Genomic_DNA"/>
</dbReference>
<protein>
    <recommendedName>
        <fullName evidence="10">Peptidase S1 domain-containing protein</fullName>
    </recommendedName>
</protein>
<sequence length="367" mass="41050">MDLKIVPLSLSLFCAFISSEASLYNLAAVDLGLGSNCTLRNNEEGYCEQYTKCEYAQLMYDIQKTSEIKFCTTGGVQSLVCCPKKDQTSFPLVSNKLVREKPSKFQKALCNDDQIVYNIDNQIDKGVNAEIGEFPFQAAIGYKSEGGEDLDFYCGGSLIADDIVLTAANCVSRRHRVPIMVRLGRTSIDLDNFHDNSTAQDISIETIKIHPKYTRRSHQNDIAIIKLKAPYMPSNSIKPICISTKEASLPKDFMITGFGRVNQFAKKRSNWLLKGKVNEYPIEKCKEKLSNTAGIQIIDSQFCGVSNTGVDVCRGEPGSPLIFKQNNYFHLQAITSFGMACGTTYPTIYTRVSKFLEWIEEEMDSLE</sequence>
<evidence type="ECO:0000313" key="11">
    <source>
        <dbReference type="EMBL" id="CAG9800169.1"/>
    </source>
</evidence>
<evidence type="ECO:0000256" key="3">
    <source>
        <dbReference type="ARBA" id="ARBA00022588"/>
    </source>
</evidence>
<evidence type="ECO:0000256" key="4">
    <source>
        <dbReference type="ARBA" id="ARBA00022729"/>
    </source>
</evidence>
<gene>
    <name evidence="11" type="ORF">CHIRRI_LOCUS3119</name>
</gene>
<dbReference type="InterPro" id="IPR001254">
    <property type="entry name" value="Trypsin_dom"/>
</dbReference>
<keyword evidence="2" id="KW-0964">Secreted</keyword>
<keyword evidence="6" id="KW-1015">Disulfide bond</keyword>
<dbReference type="SMART" id="SM00020">
    <property type="entry name" value="Tryp_SPc"/>
    <property type="match status" value="1"/>
</dbReference>
<keyword evidence="5" id="KW-0391">Immunity</keyword>
<accession>A0A9N9RNK1</accession>
<evidence type="ECO:0000256" key="6">
    <source>
        <dbReference type="ARBA" id="ARBA00023157"/>
    </source>
</evidence>
<evidence type="ECO:0000256" key="1">
    <source>
        <dbReference type="ARBA" id="ARBA00004613"/>
    </source>
</evidence>
<keyword evidence="7" id="KW-0325">Glycoprotein</keyword>
<keyword evidence="12" id="KW-1185">Reference proteome</keyword>
<dbReference type="FunFam" id="2.40.10.10:FF:000028">
    <property type="entry name" value="Serine protease easter"/>
    <property type="match status" value="1"/>
</dbReference>
<dbReference type="GO" id="GO:0006508">
    <property type="term" value="P:proteolysis"/>
    <property type="evidence" value="ECO:0007669"/>
    <property type="project" value="InterPro"/>
</dbReference>
<dbReference type="InterPro" id="IPR001314">
    <property type="entry name" value="Peptidase_S1A"/>
</dbReference>
<comment type="subcellular location">
    <subcellularLocation>
        <location evidence="1">Secreted</location>
    </subcellularLocation>
</comment>
<evidence type="ECO:0000256" key="2">
    <source>
        <dbReference type="ARBA" id="ARBA00022525"/>
    </source>
</evidence>
<dbReference type="GO" id="GO:0005576">
    <property type="term" value="C:extracellular region"/>
    <property type="evidence" value="ECO:0007669"/>
    <property type="project" value="UniProtKB-SubCell"/>
</dbReference>
<feature type="domain" description="Peptidase S1" evidence="10">
    <location>
        <begin position="123"/>
        <end position="364"/>
    </location>
</feature>
<evidence type="ECO:0000256" key="9">
    <source>
        <dbReference type="SAM" id="SignalP"/>
    </source>
</evidence>
<dbReference type="GO" id="GO:0045087">
    <property type="term" value="P:innate immune response"/>
    <property type="evidence" value="ECO:0007669"/>
    <property type="project" value="UniProtKB-KW"/>
</dbReference>
<dbReference type="OrthoDB" id="10004439at2759"/>
<dbReference type="PRINTS" id="PR00722">
    <property type="entry name" value="CHYMOTRYPSIN"/>
</dbReference>
<dbReference type="InterPro" id="IPR009003">
    <property type="entry name" value="Peptidase_S1_PA"/>
</dbReference>
<keyword evidence="4 9" id="KW-0732">Signal</keyword>
<dbReference type="SUPFAM" id="SSF50494">
    <property type="entry name" value="Trypsin-like serine proteases"/>
    <property type="match status" value="1"/>
</dbReference>
<dbReference type="InterPro" id="IPR043504">
    <property type="entry name" value="Peptidase_S1_PA_chymotrypsin"/>
</dbReference>
<dbReference type="GO" id="GO:0004252">
    <property type="term" value="F:serine-type endopeptidase activity"/>
    <property type="evidence" value="ECO:0007669"/>
    <property type="project" value="InterPro"/>
</dbReference>
<dbReference type="PANTHER" id="PTHR24260:SF147">
    <property type="entry name" value="EG:BACR7A4.3 PROTEIN-RELATED"/>
    <property type="match status" value="1"/>
</dbReference>
<dbReference type="InterPro" id="IPR051333">
    <property type="entry name" value="CLIP_Serine_Protease"/>
</dbReference>
<dbReference type="Proteomes" id="UP001153620">
    <property type="component" value="Chromosome 1"/>
</dbReference>
<evidence type="ECO:0000256" key="5">
    <source>
        <dbReference type="ARBA" id="ARBA00022859"/>
    </source>
</evidence>
<feature type="signal peptide" evidence="9">
    <location>
        <begin position="1"/>
        <end position="21"/>
    </location>
</feature>
<name>A0A9N9RNK1_9DIPT</name>
<reference evidence="11" key="1">
    <citation type="submission" date="2022-01" db="EMBL/GenBank/DDBJ databases">
        <authorList>
            <person name="King R."/>
        </authorList>
    </citation>
    <scope>NUCLEOTIDE SEQUENCE</scope>
</reference>
<evidence type="ECO:0000256" key="8">
    <source>
        <dbReference type="ARBA" id="ARBA00024195"/>
    </source>
</evidence>
<dbReference type="CDD" id="cd00190">
    <property type="entry name" value="Tryp_SPc"/>
    <property type="match status" value="1"/>
</dbReference>
<proteinExistence type="inferred from homology"/>
<evidence type="ECO:0000313" key="12">
    <source>
        <dbReference type="Proteomes" id="UP001153620"/>
    </source>
</evidence>
<comment type="similarity">
    <text evidence="8">Belongs to the peptidase S1 family. CLIP subfamily.</text>
</comment>
<evidence type="ECO:0000259" key="10">
    <source>
        <dbReference type="PROSITE" id="PS50240"/>
    </source>
</evidence>
<dbReference type="Pfam" id="PF00089">
    <property type="entry name" value="Trypsin"/>
    <property type="match status" value="1"/>
</dbReference>
<reference evidence="11" key="2">
    <citation type="submission" date="2022-10" db="EMBL/GenBank/DDBJ databases">
        <authorList>
            <consortium name="ENA_rothamsted_submissions"/>
            <consortium name="culmorum"/>
            <person name="King R."/>
        </authorList>
    </citation>
    <scope>NUCLEOTIDE SEQUENCE</scope>
</reference>
<keyword evidence="3" id="KW-0399">Innate immunity</keyword>